<organism evidence="2 3">
    <name type="scientific">Portunus trituberculatus</name>
    <name type="common">Swimming crab</name>
    <name type="synonym">Neptunus trituberculatus</name>
    <dbReference type="NCBI Taxonomy" id="210409"/>
    <lineage>
        <taxon>Eukaryota</taxon>
        <taxon>Metazoa</taxon>
        <taxon>Ecdysozoa</taxon>
        <taxon>Arthropoda</taxon>
        <taxon>Crustacea</taxon>
        <taxon>Multicrustacea</taxon>
        <taxon>Malacostraca</taxon>
        <taxon>Eumalacostraca</taxon>
        <taxon>Eucarida</taxon>
        <taxon>Decapoda</taxon>
        <taxon>Pleocyemata</taxon>
        <taxon>Brachyura</taxon>
        <taxon>Eubrachyura</taxon>
        <taxon>Portunoidea</taxon>
        <taxon>Portunidae</taxon>
        <taxon>Portuninae</taxon>
        <taxon>Portunus</taxon>
    </lineage>
</organism>
<sequence>MAENGRPLKPSPPYLGLILAASGKLEQYLARGCRMTPTSSPVSSDEELPMPPQVLTKQTDKYKEVQSLHLATLPNTSSNNDSRTSSDKEGTSKEDQSYMNPMPRLRNPPVGKPCTGQYNCSDNVRPNSGIHLA</sequence>
<protein>
    <submittedName>
        <fullName evidence="2">CTP synthase</fullName>
    </submittedName>
</protein>
<keyword evidence="3" id="KW-1185">Reference proteome</keyword>
<feature type="compositionally biased region" description="Polar residues" evidence="1">
    <location>
        <begin position="116"/>
        <end position="126"/>
    </location>
</feature>
<dbReference type="EMBL" id="VSRR010000936">
    <property type="protein sequence ID" value="MPC21035.1"/>
    <property type="molecule type" value="Genomic_DNA"/>
</dbReference>
<name>A0A5B7DIS8_PORTR</name>
<gene>
    <name evidence="2" type="primary">CTPsyn_1</name>
    <name evidence="2" type="ORF">E2C01_014008</name>
</gene>
<dbReference type="OrthoDB" id="1739076at2759"/>
<dbReference type="AlphaFoldDB" id="A0A5B7DIS8"/>
<feature type="region of interest" description="Disordered" evidence="1">
    <location>
        <begin position="32"/>
        <end position="53"/>
    </location>
</feature>
<feature type="region of interest" description="Disordered" evidence="1">
    <location>
        <begin position="68"/>
        <end position="133"/>
    </location>
</feature>
<reference evidence="2 3" key="1">
    <citation type="submission" date="2019-05" db="EMBL/GenBank/DDBJ databases">
        <title>Another draft genome of Portunus trituberculatus and its Hox gene families provides insights of decapod evolution.</title>
        <authorList>
            <person name="Jeong J.-H."/>
            <person name="Song I."/>
            <person name="Kim S."/>
            <person name="Choi T."/>
            <person name="Kim D."/>
            <person name="Ryu S."/>
            <person name="Kim W."/>
        </authorList>
    </citation>
    <scope>NUCLEOTIDE SEQUENCE [LARGE SCALE GENOMIC DNA]</scope>
    <source>
        <tissue evidence="2">Muscle</tissue>
    </source>
</reference>
<comment type="caution">
    <text evidence="2">The sequence shown here is derived from an EMBL/GenBank/DDBJ whole genome shotgun (WGS) entry which is preliminary data.</text>
</comment>
<accession>A0A5B7DIS8</accession>
<evidence type="ECO:0000256" key="1">
    <source>
        <dbReference type="SAM" id="MobiDB-lite"/>
    </source>
</evidence>
<evidence type="ECO:0000313" key="2">
    <source>
        <dbReference type="EMBL" id="MPC21035.1"/>
    </source>
</evidence>
<evidence type="ECO:0000313" key="3">
    <source>
        <dbReference type="Proteomes" id="UP000324222"/>
    </source>
</evidence>
<dbReference type="Proteomes" id="UP000324222">
    <property type="component" value="Unassembled WGS sequence"/>
</dbReference>
<proteinExistence type="predicted"/>
<feature type="compositionally biased region" description="Basic and acidic residues" evidence="1">
    <location>
        <begin position="84"/>
        <end position="96"/>
    </location>
</feature>